<name>B8DNT0_NITV9</name>
<dbReference type="PANTHER" id="PTHR37423:SF2">
    <property type="entry name" value="MEMBRANE-BOUND LYTIC MUREIN TRANSGLYCOSYLASE C"/>
    <property type="match status" value="1"/>
</dbReference>
<evidence type="ECO:0000259" key="2">
    <source>
        <dbReference type="Pfam" id="PF01464"/>
    </source>
</evidence>
<dbReference type="eggNOG" id="COG0741">
    <property type="taxonomic scope" value="Bacteria"/>
</dbReference>
<evidence type="ECO:0000313" key="3">
    <source>
        <dbReference type="EMBL" id="ACL07137.1"/>
    </source>
</evidence>
<dbReference type="KEGG" id="dvm:DvMF_0177"/>
<dbReference type="InterPro" id="IPR008258">
    <property type="entry name" value="Transglycosylase_SLT_dom_1"/>
</dbReference>
<dbReference type="GO" id="GO:0000270">
    <property type="term" value="P:peptidoglycan metabolic process"/>
    <property type="evidence" value="ECO:0007669"/>
    <property type="project" value="InterPro"/>
</dbReference>
<dbReference type="InterPro" id="IPR000189">
    <property type="entry name" value="Transglyc_AS"/>
</dbReference>
<proteinExistence type="inferred from homology"/>
<sequence>MKRKRTAYGGLMAAAALAVGVLGLVAGFVPDAGSPFVRAPLSDRVLRARPAVERPVVEGEQWRMRAAVSRPDDAFSMVDDGVFAVTGSGVSSDITAVVTQAVVPPASVHASVAASLGVSGVSGVSGRTAEEFSPSRSVPSVSFAGGGVAVPTVDGHRPVDAMADASPMILLGLDPLRVDGGRAGDPTLVAEPAFYGEALDQAGRPLRWTRGETSRLLARECAATRRSVVAGVRRPVYGGASREVLVTATPEQMLLRARQYRDTVDRYARRYNLSPRLVLAIMHAESGFNPNAVSPAQALGLMQIVPETAGGEVHAYLHGTPGQPPRDALFDPGTNIRYGTVYLHLLANRHFSDITNPATRELCVIAAYNGGPNALLRVFDADRDKAVAAINAMTTQQVYDKLVRHMPADESRKYVDKVLASLENFSSVH</sequence>
<accession>B8DNT0</accession>
<dbReference type="HOGENOM" id="CLU_729064_0_0_7"/>
<dbReference type="STRING" id="883.DvMF_0177"/>
<dbReference type="CAZy" id="GH23">
    <property type="family name" value="Glycoside Hydrolase Family 23"/>
</dbReference>
<reference evidence="3" key="1">
    <citation type="submission" date="2008-10" db="EMBL/GenBank/DDBJ databases">
        <title>Complete sequence of Desulfovibrio vulgaris str. 'Miyazaki F'.</title>
        <authorList>
            <person name="Lucas S."/>
            <person name="Copeland A."/>
            <person name="Lapidus A."/>
            <person name="Glavina del Rio T."/>
            <person name="Dalin E."/>
            <person name="Tice H."/>
            <person name="Bruce D."/>
            <person name="Goodwin L."/>
            <person name="Pitluck S."/>
            <person name="Sims D."/>
            <person name="Brettin T."/>
            <person name="Detter J.C."/>
            <person name="Han C."/>
            <person name="Larimer F."/>
            <person name="Land M."/>
            <person name="Hauser L."/>
            <person name="Kyrpides N."/>
            <person name="Mikhailova N."/>
            <person name="Hazen T.C."/>
            <person name="Richardson P."/>
        </authorList>
    </citation>
    <scope>NUCLEOTIDE SEQUENCE</scope>
    <source>
        <strain evidence="3">Miyazaki F</strain>
    </source>
</reference>
<dbReference type="GO" id="GO:0016020">
    <property type="term" value="C:membrane"/>
    <property type="evidence" value="ECO:0007669"/>
    <property type="project" value="InterPro"/>
</dbReference>
<dbReference type="PROSITE" id="PS00922">
    <property type="entry name" value="TRANSGLYCOSYLASE"/>
    <property type="match status" value="1"/>
</dbReference>
<evidence type="ECO:0000256" key="1">
    <source>
        <dbReference type="ARBA" id="ARBA00007734"/>
    </source>
</evidence>
<dbReference type="AlphaFoldDB" id="B8DNT0"/>
<dbReference type="InterPro" id="IPR023346">
    <property type="entry name" value="Lysozyme-like_dom_sf"/>
</dbReference>
<dbReference type="Pfam" id="PF01464">
    <property type="entry name" value="SLT"/>
    <property type="match status" value="1"/>
</dbReference>
<comment type="similarity">
    <text evidence="1">Belongs to the transglycosylase Slt family.</text>
</comment>
<dbReference type="CDD" id="cd16893">
    <property type="entry name" value="LT_MltC_MltE"/>
    <property type="match status" value="1"/>
</dbReference>
<organism evidence="3">
    <name type="scientific">Nitratidesulfovibrio vulgaris (strain DSM 19637 / Miyazaki F)</name>
    <name type="common">Desulfovibrio vulgaris</name>
    <dbReference type="NCBI Taxonomy" id="883"/>
    <lineage>
        <taxon>Bacteria</taxon>
        <taxon>Pseudomonadati</taxon>
        <taxon>Thermodesulfobacteriota</taxon>
        <taxon>Desulfovibrionia</taxon>
        <taxon>Desulfovibrionales</taxon>
        <taxon>Desulfovibrionaceae</taxon>
        <taxon>Nitratidesulfovibrio</taxon>
    </lineage>
</organism>
<protein>
    <submittedName>
        <fullName evidence="3">Lytic transglycosylase catalytic</fullName>
    </submittedName>
</protein>
<dbReference type="SUPFAM" id="SSF53955">
    <property type="entry name" value="Lysozyme-like"/>
    <property type="match status" value="1"/>
</dbReference>
<dbReference type="PANTHER" id="PTHR37423">
    <property type="entry name" value="SOLUBLE LYTIC MUREIN TRANSGLYCOSYLASE-RELATED"/>
    <property type="match status" value="1"/>
</dbReference>
<dbReference type="GO" id="GO:0008933">
    <property type="term" value="F:peptidoglycan lytic transglycosylase activity"/>
    <property type="evidence" value="ECO:0007669"/>
    <property type="project" value="InterPro"/>
</dbReference>
<gene>
    <name evidence="3" type="ordered locus">DvMF_0177</name>
</gene>
<feature type="domain" description="Transglycosylase SLT" evidence="2">
    <location>
        <begin position="264"/>
        <end position="386"/>
    </location>
</feature>
<dbReference type="Gene3D" id="1.10.530.10">
    <property type="match status" value="1"/>
</dbReference>
<dbReference type="EMBL" id="CP001197">
    <property type="protein sequence ID" value="ACL07137.1"/>
    <property type="molecule type" value="Genomic_DNA"/>
</dbReference>